<keyword evidence="2" id="KW-1185">Reference proteome</keyword>
<organism evidence="1 2">
    <name type="scientific">Spartinivicinus poritis</name>
    <dbReference type="NCBI Taxonomy" id="2994640"/>
    <lineage>
        <taxon>Bacteria</taxon>
        <taxon>Pseudomonadati</taxon>
        <taxon>Pseudomonadota</taxon>
        <taxon>Gammaproteobacteria</taxon>
        <taxon>Oceanospirillales</taxon>
        <taxon>Zooshikellaceae</taxon>
        <taxon>Spartinivicinus</taxon>
    </lineage>
</organism>
<dbReference type="RefSeq" id="WP_274690672.1">
    <property type="nucleotide sequence ID" value="NZ_JAPMOU010000033.1"/>
</dbReference>
<sequence length="361" mass="42284">MKQQIESHYLLTVLKQPSTVVQFSVEQWNVLLFQAKQAGMLATLANSFQQQQIWQQLPEAVQGQCQDALQFAQYLQRNARWEINRLRRVLYPAGYQMTLLKGAAYLYHKIPVSEGRLLADVDLLFDEADLPTIETLLIDNGWECAKQNDYDKAYYHQWMHELPPYRHRERLYDVDIHHRILPRTSRLNPDPSLLLTASIPLAEPGLNTLCLPDMVLHTIVHLGYDADYHNRVRDLYDIDQLLRYGEKHVPDFWLQLQERALKLGVTLPLADILWLLEQFFATPVNEQLMTRLPKCSTSIFQRIKCWAMPEAMLPLARGQKRIRKQVASQLLYLRSHWLKMPPLLLLNHLSRKSWMRVTGKA</sequence>
<protein>
    <submittedName>
        <fullName evidence="1">Nucleotidyltransferase family protein</fullName>
    </submittedName>
</protein>
<dbReference type="InterPro" id="IPR039498">
    <property type="entry name" value="NTP_transf_5"/>
</dbReference>
<dbReference type="Pfam" id="PF14907">
    <property type="entry name" value="NTP_transf_5"/>
    <property type="match status" value="1"/>
</dbReference>
<evidence type="ECO:0000313" key="1">
    <source>
        <dbReference type="EMBL" id="MDE1464345.1"/>
    </source>
</evidence>
<proteinExistence type="predicted"/>
<dbReference type="EMBL" id="JAPMOU010000033">
    <property type="protein sequence ID" value="MDE1464345.1"/>
    <property type="molecule type" value="Genomic_DNA"/>
</dbReference>
<evidence type="ECO:0000313" key="2">
    <source>
        <dbReference type="Proteomes" id="UP001528823"/>
    </source>
</evidence>
<reference evidence="1 2" key="1">
    <citation type="submission" date="2022-11" db="EMBL/GenBank/DDBJ databases">
        <title>Spartinivicinus poritis sp. nov., isolated from scleractinian coral Porites lutea.</title>
        <authorList>
            <person name="Zhang G."/>
            <person name="Cai L."/>
            <person name="Wei Q."/>
        </authorList>
    </citation>
    <scope>NUCLEOTIDE SEQUENCE [LARGE SCALE GENOMIC DNA]</scope>
    <source>
        <strain evidence="1 2">A2-2</strain>
    </source>
</reference>
<gene>
    <name evidence="1" type="ORF">ORQ98_20495</name>
</gene>
<name>A0ABT5UD95_9GAMM</name>
<dbReference type="Proteomes" id="UP001528823">
    <property type="component" value="Unassembled WGS sequence"/>
</dbReference>
<comment type="caution">
    <text evidence="1">The sequence shown here is derived from an EMBL/GenBank/DDBJ whole genome shotgun (WGS) entry which is preliminary data.</text>
</comment>
<accession>A0ABT5UD95</accession>